<sequence length="117" mass="13932">MKFISKLFKREKPDSIIESTGLIDDKLPVCTFFDNVLLEKPSKLKVVTYSIEGIPGTRNIIYDGNYIKYIFDRFENNKSTHKEYIVNRYVKTKRGEFIHYDLYQDNKFIISMLGYRN</sequence>
<gene>
    <name evidence="1" type="ORF">C1I91_06190</name>
</gene>
<dbReference type="EMBL" id="CP025746">
    <property type="protein sequence ID" value="QAA31266.1"/>
    <property type="molecule type" value="Genomic_DNA"/>
</dbReference>
<evidence type="ECO:0000313" key="1">
    <source>
        <dbReference type="EMBL" id="QAA31266.1"/>
    </source>
</evidence>
<accession>A0A410DQF1</accession>
<proteinExistence type="predicted"/>
<name>A0A410DQF1_9CLOT</name>
<dbReference type="Proteomes" id="UP000286268">
    <property type="component" value="Chromosome"/>
</dbReference>
<dbReference type="RefSeq" id="WP_128212048.1">
    <property type="nucleotide sequence ID" value="NZ_CP025746.1"/>
</dbReference>
<dbReference type="AlphaFoldDB" id="A0A410DQF1"/>
<dbReference type="OrthoDB" id="1912370at2"/>
<dbReference type="KEGG" id="cmah:C1I91_06190"/>
<protein>
    <recommendedName>
        <fullName evidence="3">DUF4362 domain-containing protein</fullName>
    </recommendedName>
</protein>
<keyword evidence="2" id="KW-1185">Reference proteome</keyword>
<organism evidence="1 2">
    <name type="scientific">Clostridium manihotivorum</name>
    <dbReference type="NCBI Taxonomy" id="2320868"/>
    <lineage>
        <taxon>Bacteria</taxon>
        <taxon>Bacillati</taxon>
        <taxon>Bacillota</taxon>
        <taxon>Clostridia</taxon>
        <taxon>Eubacteriales</taxon>
        <taxon>Clostridiaceae</taxon>
        <taxon>Clostridium</taxon>
    </lineage>
</organism>
<evidence type="ECO:0000313" key="2">
    <source>
        <dbReference type="Proteomes" id="UP000286268"/>
    </source>
</evidence>
<evidence type="ECO:0008006" key="3">
    <source>
        <dbReference type="Google" id="ProtNLM"/>
    </source>
</evidence>
<reference evidence="1 2" key="1">
    <citation type="submission" date="2018-01" db="EMBL/GenBank/DDBJ databases">
        <title>Genome Sequencing and Assembly of Anaerobacter polyendosporus strain CT4.</title>
        <authorList>
            <person name="Tachaapaikoon C."/>
            <person name="Sutheeworapong S."/>
            <person name="Jenjaroenpun P."/>
            <person name="Wongsurawat T."/>
            <person name="Nookeaw I."/>
            <person name="Cheawchanlertfa P."/>
            <person name="Kosugi A."/>
            <person name="Cheevadhanarak S."/>
            <person name="Ratanakhanokchai K."/>
        </authorList>
    </citation>
    <scope>NUCLEOTIDE SEQUENCE [LARGE SCALE GENOMIC DNA]</scope>
    <source>
        <strain evidence="1 2">CT4</strain>
    </source>
</reference>